<proteinExistence type="predicted"/>
<gene>
    <name evidence="1" type="ORF">QE152_g35858</name>
</gene>
<comment type="caution">
    <text evidence="1">The sequence shown here is derived from an EMBL/GenBank/DDBJ whole genome shotgun (WGS) entry which is preliminary data.</text>
</comment>
<name>A0AAW1IEF9_POPJA</name>
<keyword evidence="2" id="KW-1185">Reference proteome</keyword>
<dbReference type="EMBL" id="JASPKY010000611">
    <property type="protein sequence ID" value="KAK9687989.1"/>
    <property type="molecule type" value="Genomic_DNA"/>
</dbReference>
<sequence>MQYVNKLTYLIPFCSSFCFTFLEVNKIIFHSSFTSLLIMLYRNNKKLWNLYSKKRSISNLVVVNVSDYYSTG</sequence>
<organism evidence="1 2">
    <name type="scientific">Popillia japonica</name>
    <name type="common">Japanese beetle</name>
    <dbReference type="NCBI Taxonomy" id="7064"/>
    <lineage>
        <taxon>Eukaryota</taxon>
        <taxon>Metazoa</taxon>
        <taxon>Ecdysozoa</taxon>
        <taxon>Arthropoda</taxon>
        <taxon>Hexapoda</taxon>
        <taxon>Insecta</taxon>
        <taxon>Pterygota</taxon>
        <taxon>Neoptera</taxon>
        <taxon>Endopterygota</taxon>
        <taxon>Coleoptera</taxon>
        <taxon>Polyphaga</taxon>
        <taxon>Scarabaeiformia</taxon>
        <taxon>Scarabaeidae</taxon>
        <taxon>Rutelinae</taxon>
        <taxon>Popillia</taxon>
    </lineage>
</organism>
<reference evidence="1 2" key="1">
    <citation type="journal article" date="2024" name="BMC Genomics">
        <title>De novo assembly and annotation of Popillia japonica's genome with initial clues to its potential as an invasive pest.</title>
        <authorList>
            <person name="Cucini C."/>
            <person name="Boschi S."/>
            <person name="Funari R."/>
            <person name="Cardaioli E."/>
            <person name="Iannotti N."/>
            <person name="Marturano G."/>
            <person name="Paoli F."/>
            <person name="Bruttini M."/>
            <person name="Carapelli A."/>
            <person name="Frati F."/>
            <person name="Nardi F."/>
        </authorList>
    </citation>
    <scope>NUCLEOTIDE SEQUENCE [LARGE SCALE GENOMIC DNA]</scope>
    <source>
        <strain evidence="1">DMR45628</strain>
    </source>
</reference>
<dbReference type="Proteomes" id="UP001458880">
    <property type="component" value="Unassembled WGS sequence"/>
</dbReference>
<protein>
    <submittedName>
        <fullName evidence="1">Uncharacterized protein</fullName>
    </submittedName>
</protein>
<evidence type="ECO:0000313" key="1">
    <source>
        <dbReference type="EMBL" id="KAK9687989.1"/>
    </source>
</evidence>
<dbReference type="AlphaFoldDB" id="A0AAW1IEF9"/>
<evidence type="ECO:0000313" key="2">
    <source>
        <dbReference type="Proteomes" id="UP001458880"/>
    </source>
</evidence>
<accession>A0AAW1IEF9</accession>